<dbReference type="Pfam" id="PF12729">
    <property type="entry name" value="4HB_MCP_1"/>
    <property type="match status" value="1"/>
</dbReference>
<dbReference type="Pfam" id="PF00015">
    <property type="entry name" value="MCPsignal"/>
    <property type="match status" value="1"/>
</dbReference>
<dbReference type="Pfam" id="PF00672">
    <property type="entry name" value="HAMP"/>
    <property type="match status" value="1"/>
</dbReference>
<comment type="similarity">
    <text evidence="2">Belongs to the methyl-accepting chemotaxis (MCP) protein family.</text>
</comment>
<dbReference type="SMART" id="SM00304">
    <property type="entry name" value="HAMP"/>
    <property type="match status" value="1"/>
</dbReference>
<evidence type="ECO:0000313" key="8">
    <source>
        <dbReference type="EMBL" id="MFC6389227.1"/>
    </source>
</evidence>
<dbReference type="Gene3D" id="6.10.340.10">
    <property type="match status" value="1"/>
</dbReference>
<proteinExistence type="inferred from homology"/>
<dbReference type="SMART" id="SM00283">
    <property type="entry name" value="MA"/>
    <property type="match status" value="1"/>
</dbReference>
<keyword evidence="1 3" id="KW-0807">Transducer</keyword>
<accession>A0ABW1WKW4</accession>
<feature type="domain" description="Methyl-accepting transducer" evidence="6">
    <location>
        <begin position="306"/>
        <end position="542"/>
    </location>
</feature>
<dbReference type="Gene3D" id="1.10.287.950">
    <property type="entry name" value="Methyl-accepting chemotaxis protein"/>
    <property type="match status" value="1"/>
</dbReference>
<dbReference type="InterPro" id="IPR047347">
    <property type="entry name" value="YvaQ-like_sensor"/>
</dbReference>
<dbReference type="InterPro" id="IPR004089">
    <property type="entry name" value="MCPsignal_dom"/>
</dbReference>
<name>A0ABW1WKW4_9HYPH</name>
<protein>
    <submittedName>
        <fullName evidence="8">Methyl-accepting chemotaxis protein</fullName>
    </submittedName>
</protein>
<organism evidence="8 9">
    <name type="scientific">Methylorubrum zatmanii</name>
    <dbReference type="NCBI Taxonomy" id="29429"/>
    <lineage>
        <taxon>Bacteria</taxon>
        <taxon>Pseudomonadati</taxon>
        <taxon>Pseudomonadota</taxon>
        <taxon>Alphaproteobacteria</taxon>
        <taxon>Hyphomicrobiales</taxon>
        <taxon>Methylobacteriaceae</taxon>
        <taxon>Methylorubrum</taxon>
    </lineage>
</organism>
<dbReference type="CDD" id="cd19411">
    <property type="entry name" value="MCP2201-like_sensor"/>
    <property type="match status" value="1"/>
</dbReference>
<dbReference type="InterPro" id="IPR004090">
    <property type="entry name" value="Chemotax_Me-accpt_rcpt"/>
</dbReference>
<feature type="domain" description="HAMP" evidence="7">
    <location>
        <begin position="212"/>
        <end position="265"/>
    </location>
</feature>
<keyword evidence="5" id="KW-1133">Transmembrane helix</keyword>
<evidence type="ECO:0000256" key="3">
    <source>
        <dbReference type="PROSITE-ProRule" id="PRU00284"/>
    </source>
</evidence>
<keyword evidence="5" id="KW-0472">Membrane</keyword>
<evidence type="ECO:0000256" key="2">
    <source>
        <dbReference type="ARBA" id="ARBA00029447"/>
    </source>
</evidence>
<evidence type="ECO:0000256" key="4">
    <source>
        <dbReference type="SAM" id="Coils"/>
    </source>
</evidence>
<evidence type="ECO:0000313" key="9">
    <source>
        <dbReference type="Proteomes" id="UP001596237"/>
    </source>
</evidence>
<dbReference type="Proteomes" id="UP001596237">
    <property type="component" value="Unassembled WGS sequence"/>
</dbReference>
<gene>
    <name evidence="8" type="ORF">ACFQDP_07725</name>
</gene>
<sequence length="562" mass="58532">MKLPVLTIRNKLIGSFFILILFVSGISVFGMYAAGAINDRLLDVGASRMPKIRAISQIDSLTGRYTTSLLRHLLTTDPTMLAGVEADLAERRANLDRLKALYEPLIDAADERGLYDGFARDWDRFIATAEPILALSRQGAKAEALEQYETQAVPPRRRASVTLAKIVALNETGAAQAVSDSQETYAWTRAALIATGIGAALLAGLLAMLIVRGIATGIASVVRPMQALASGELSVAIPHRGLRTEIGAIADAVQVFKDNLLRMRALEEETAQARLAAAEQRKAAMRQMADGFEAAVGGVIAAVNRAANGLQISARTMADTASRTASQSTSVAVAAEQAASNVRTVAAAAEELGASVEEIGRQVDGSASLAQLVVAEADQTGHLVQRLSGAVARIDEVVAMISSIASQTNLLALNATIEAARAGEAGRGFAVVAAEVKELANQTARATQDISEQIGQIHGSTGQAVAAIDAITLRIKEISGVSTNIAAAVEQQGAATQEIVRNVTHASAGTAEVTGNITDVAQASEETGAAASQVLAAASELSHQSETLSSEVERFLATVRAA</sequence>
<dbReference type="PRINTS" id="PR00260">
    <property type="entry name" value="CHEMTRNSDUCR"/>
</dbReference>
<feature type="transmembrane region" description="Helical" evidence="5">
    <location>
        <begin position="12"/>
        <end position="34"/>
    </location>
</feature>
<keyword evidence="9" id="KW-1185">Reference proteome</keyword>
<evidence type="ECO:0000259" key="7">
    <source>
        <dbReference type="PROSITE" id="PS50885"/>
    </source>
</evidence>
<dbReference type="InterPro" id="IPR003660">
    <property type="entry name" value="HAMP_dom"/>
</dbReference>
<evidence type="ECO:0000256" key="1">
    <source>
        <dbReference type="ARBA" id="ARBA00023224"/>
    </source>
</evidence>
<comment type="caution">
    <text evidence="8">The sequence shown here is derived from an EMBL/GenBank/DDBJ whole genome shotgun (WGS) entry which is preliminary data.</text>
</comment>
<keyword evidence="4" id="KW-0175">Coiled coil</keyword>
<dbReference type="PROSITE" id="PS50885">
    <property type="entry name" value="HAMP"/>
    <property type="match status" value="1"/>
</dbReference>
<dbReference type="RefSeq" id="WP_192280980.1">
    <property type="nucleotide sequence ID" value="NZ_JBHSTT010000025.1"/>
</dbReference>
<evidence type="ECO:0000256" key="5">
    <source>
        <dbReference type="SAM" id="Phobius"/>
    </source>
</evidence>
<dbReference type="SUPFAM" id="SSF58104">
    <property type="entry name" value="Methyl-accepting chemotaxis protein (MCP) signaling domain"/>
    <property type="match status" value="1"/>
</dbReference>
<dbReference type="EMBL" id="JBHSTT010000025">
    <property type="protein sequence ID" value="MFC6389227.1"/>
    <property type="molecule type" value="Genomic_DNA"/>
</dbReference>
<dbReference type="PROSITE" id="PS50111">
    <property type="entry name" value="CHEMOTAXIS_TRANSDUC_2"/>
    <property type="match status" value="1"/>
</dbReference>
<feature type="coiled-coil region" evidence="4">
    <location>
        <begin position="263"/>
        <end position="295"/>
    </location>
</feature>
<reference evidence="9" key="1">
    <citation type="journal article" date="2019" name="Int. J. Syst. Evol. Microbiol.">
        <title>The Global Catalogue of Microorganisms (GCM) 10K type strain sequencing project: providing services to taxonomists for standard genome sequencing and annotation.</title>
        <authorList>
            <consortium name="The Broad Institute Genomics Platform"/>
            <consortium name="The Broad Institute Genome Sequencing Center for Infectious Disease"/>
            <person name="Wu L."/>
            <person name="Ma J."/>
        </authorList>
    </citation>
    <scope>NUCLEOTIDE SEQUENCE [LARGE SCALE GENOMIC DNA]</scope>
    <source>
        <strain evidence="9">CCUG 36916</strain>
    </source>
</reference>
<dbReference type="InterPro" id="IPR024478">
    <property type="entry name" value="HlyB_4HB_MCP"/>
</dbReference>
<dbReference type="PANTHER" id="PTHR32089:SF112">
    <property type="entry name" value="LYSOZYME-LIKE PROTEIN-RELATED"/>
    <property type="match status" value="1"/>
</dbReference>
<dbReference type="PANTHER" id="PTHR32089">
    <property type="entry name" value="METHYL-ACCEPTING CHEMOTAXIS PROTEIN MCPB"/>
    <property type="match status" value="1"/>
</dbReference>
<evidence type="ECO:0000259" key="6">
    <source>
        <dbReference type="PROSITE" id="PS50111"/>
    </source>
</evidence>
<keyword evidence="5" id="KW-0812">Transmembrane</keyword>